<proteinExistence type="predicted"/>
<organism evidence="2">
    <name type="scientific">virus sp. ctJLD79</name>
    <dbReference type="NCBI Taxonomy" id="2827987"/>
    <lineage>
        <taxon>Viruses</taxon>
    </lineage>
</organism>
<name>A0A8S5RED6_9VIRU</name>
<evidence type="ECO:0000256" key="1">
    <source>
        <dbReference type="SAM" id="MobiDB-lite"/>
    </source>
</evidence>
<protein>
    <submittedName>
        <fullName evidence="2">Uncharacterized protein</fullName>
    </submittedName>
</protein>
<evidence type="ECO:0000313" key="2">
    <source>
        <dbReference type="EMBL" id="DAE29727.1"/>
    </source>
</evidence>
<accession>A0A8S5RED6</accession>
<dbReference type="EMBL" id="BK059097">
    <property type="protein sequence ID" value="DAE29727.1"/>
    <property type="molecule type" value="Genomic_DNA"/>
</dbReference>
<sequence length="498" mass="51916">MFPHLAGQLLQFGVSNGAAAAVGDQRCQQRDRAADDCGNNCFHLIAPLLPPSQHQHRYGKRICASKAAGGAVHKDAGIFVIALRDDLDVPAERRTGIAPDTFQRSEGSHAGLQGERVTHPLFQHGCGGILRRHVAPQQGKAGSIFDILPFAACPGFGHMVGNRISPDGQLPRHGKRSGDGSTRHRQKFPLQLCPEMSKSGLIEIGHSPASLLGNDSINISIADRIHRKGAAQIVPDGAVPGIIPAVALHVVHIAGHLPGGGQFVIGRHTAPIDVGICDVGLLGVGAGLAKGRQLGVVRGAHQARFRRAGIDIGGICGRGPGAVAAQELRLFSGGRGRYKTMRTCGGAGRALHVGIGRIRGRGPGTVAAQKLGLLAFCRLGYKTLCAVRRGGRTAHHAVSGVLIRAPDSSAVGAPAQDLPGGTAGRNVLIAAGGRVRVVIGICGDTCQLGLFSAGVVIGAQSLALYLIHLAREHSLELLPKIQQAVRIEIFCHGYNSLN</sequence>
<feature type="region of interest" description="Disordered" evidence="1">
    <location>
        <begin position="163"/>
        <end position="184"/>
    </location>
</feature>
<reference evidence="2" key="1">
    <citation type="journal article" date="2021" name="Proc. Natl. Acad. Sci. U.S.A.">
        <title>A Catalog of Tens of Thousands of Viruses from Human Metagenomes Reveals Hidden Associations with Chronic Diseases.</title>
        <authorList>
            <person name="Tisza M.J."/>
            <person name="Buck C.B."/>
        </authorList>
    </citation>
    <scope>NUCLEOTIDE SEQUENCE</scope>
    <source>
        <strain evidence="2">CtJLD79</strain>
    </source>
</reference>